<evidence type="ECO:0000259" key="6">
    <source>
        <dbReference type="PROSITE" id="PS50016"/>
    </source>
</evidence>
<feature type="region of interest" description="Disordered" evidence="5">
    <location>
        <begin position="339"/>
        <end position="399"/>
    </location>
</feature>
<dbReference type="InterPro" id="IPR019786">
    <property type="entry name" value="Zinc_finger_PHD-type_CS"/>
</dbReference>
<dbReference type="Gene3D" id="3.30.40.10">
    <property type="entry name" value="Zinc/RING finger domain, C3HC4 (zinc finger)"/>
    <property type="match status" value="1"/>
</dbReference>
<protein>
    <recommendedName>
        <fullName evidence="6">PHD-type domain-containing protein</fullName>
    </recommendedName>
</protein>
<keyword evidence="8" id="KW-1185">Reference proteome</keyword>
<evidence type="ECO:0000256" key="5">
    <source>
        <dbReference type="SAM" id="MobiDB-lite"/>
    </source>
</evidence>
<dbReference type="PANTHER" id="PTHR24216:SF65">
    <property type="entry name" value="PAXILLIN-LIKE PROTEIN 1"/>
    <property type="match status" value="1"/>
</dbReference>
<dbReference type="EMBL" id="MU007037">
    <property type="protein sequence ID" value="KAF2430707.1"/>
    <property type="molecule type" value="Genomic_DNA"/>
</dbReference>
<comment type="caution">
    <text evidence="7">The sequence shown here is derived from an EMBL/GenBank/DDBJ whole genome shotgun (WGS) entry which is preliminary data.</text>
</comment>
<feature type="compositionally biased region" description="Basic and acidic residues" evidence="5">
    <location>
        <begin position="858"/>
        <end position="873"/>
    </location>
</feature>
<proteinExistence type="predicted"/>
<evidence type="ECO:0000313" key="8">
    <source>
        <dbReference type="Proteomes" id="UP000800235"/>
    </source>
</evidence>
<dbReference type="PROSITE" id="PS01359">
    <property type="entry name" value="ZF_PHD_1"/>
    <property type="match status" value="1"/>
</dbReference>
<evidence type="ECO:0000256" key="2">
    <source>
        <dbReference type="ARBA" id="ARBA00022771"/>
    </source>
</evidence>
<dbReference type="InterPro" id="IPR019787">
    <property type="entry name" value="Znf_PHD-finger"/>
</dbReference>
<dbReference type="PROSITE" id="PS50016">
    <property type="entry name" value="ZF_PHD_2"/>
    <property type="match status" value="1"/>
</dbReference>
<dbReference type="SUPFAM" id="SSF57903">
    <property type="entry name" value="FYVE/PHD zinc finger"/>
    <property type="match status" value="1"/>
</dbReference>
<dbReference type="AlphaFoldDB" id="A0A9P4NS74"/>
<reference evidence="7" key="1">
    <citation type="journal article" date="2020" name="Stud. Mycol.">
        <title>101 Dothideomycetes genomes: a test case for predicting lifestyles and emergence of pathogens.</title>
        <authorList>
            <person name="Haridas S."/>
            <person name="Albert R."/>
            <person name="Binder M."/>
            <person name="Bloem J."/>
            <person name="Labutti K."/>
            <person name="Salamov A."/>
            <person name="Andreopoulos B."/>
            <person name="Baker S."/>
            <person name="Barry K."/>
            <person name="Bills G."/>
            <person name="Bluhm B."/>
            <person name="Cannon C."/>
            <person name="Castanera R."/>
            <person name="Culley D."/>
            <person name="Daum C."/>
            <person name="Ezra D."/>
            <person name="Gonzalez J."/>
            <person name="Henrissat B."/>
            <person name="Kuo A."/>
            <person name="Liang C."/>
            <person name="Lipzen A."/>
            <person name="Lutzoni F."/>
            <person name="Magnuson J."/>
            <person name="Mondo S."/>
            <person name="Nolan M."/>
            <person name="Ohm R."/>
            <person name="Pangilinan J."/>
            <person name="Park H.-J."/>
            <person name="Ramirez L."/>
            <person name="Alfaro M."/>
            <person name="Sun H."/>
            <person name="Tritt A."/>
            <person name="Yoshinaga Y."/>
            <person name="Zwiers L.-H."/>
            <person name="Turgeon B."/>
            <person name="Goodwin S."/>
            <person name="Spatafora J."/>
            <person name="Crous P."/>
            <person name="Grigoriev I."/>
        </authorList>
    </citation>
    <scope>NUCLEOTIDE SEQUENCE</scope>
    <source>
        <strain evidence="7">CBS 130266</strain>
    </source>
</reference>
<evidence type="ECO:0000313" key="7">
    <source>
        <dbReference type="EMBL" id="KAF2430707.1"/>
    </source>
</evidence>
<feature type="region of interest" description="Disordered" evidence="5">
    <location>
        <begin position="858"/>
        <end position="883"/>
    </location>
</feature>
<feature type="region of interest" description="Disordered" evidence="5">
    <location>
        <begin position="200"/>
        <end position="221"/>
    </location>
</feature>
<dbReference type="Proteomes" id="UP000800235">
    <property type="component" value="Unassembled WGS sequence"/>
</dbReference>
<keyword evidence="1" id="KW-0479">Metal-binding</keyword>
<accession>A0A9P4NS74</accession>
<keyword evidence="3" id="KW-0862">Zinc</keyword>
<gene>
    <name evidence="7" type="ORF">EJ08DRAFT_697185</name>
</gene>
<feature type="region of interest" description="Disordered" evidence="5">
    <location>
        <begin position="773"/>
        <end position="834"/>
    </location>
</feature>
<dbReference type="InterPro" id="IPR013083">
    <property type="entry name" value="Znf_RING/FYVE/PHD"/>
</dbReference>
<feature type="compositionally biased region" description="Pro residues" evidence="5">
    <location>
        <begin position="349"/>
        <end position="393"/>
    </location>
</feature>
<feature type="compositionally biased region" description="Basic residues" evidence="5">
    <location>
        <begin position="874"/>
        <end position="883"/>
    </location>
</feature>
<name>A0A9P4NS74_9PEZI</name>
<feature type="region of interest" description="Disordered" evidence="5">
    <location>
        <begin position="452"/>
        <end position="516"/>
    </location>
</feature>
<evidence type="ECO:0000256" key="3">
    <source>
        <dbReference type="ARBA" id="ARBA00022833"/>
    </source>
</evidence>
<feature type="domain" description="PHD-type" evidence="6">
    <location>
        <begin position="34"/>
        <end position="85"/>
    </location>
</feature>
<dbReference type="PANTHER" id="PTHR24216">
    <property type="entry name" value="PAXILLIN-RELATED"/>
    <property type="match status" value="1"/>
</dbReference>
<dbReference type="InterPro" id="IPR011011">
    <property type="entry name" value="Znf_FYVE_PHD"/>
</dbReference>
<keyword evidence="2 4" id="KW-0863">Zinc-finger</keyword>
<sequence length="883" mass="98092">MESHQDLHSLNKDAQESSPHPAPSEVSSSRSTSDSQCAKCKGVATGLDPLVQCTRCGRKFHDTCCRNMGEDIQHPGWQCKYCMNKQQNSSPGNIQPGPNAFSVAGIDELRERDAPFLEESKRTQGRNARKDDQIKLKGFQARGELPPDATVEDMHAWIEAGAIPYTKPENPLDSPLSLTSLSVKEPDPLGSIVELGDSLQTKREKAAQQNPPRFPDDNDDRPLKERVASMLVEFQSQGYELELDTSDFAKAVECYGFIASQTDVNRIDKTLRPWRMLQNEQLNPKVWGIDLITACADLVHDFLKYTTKEFGFAAMKSTLASIVGDRTLTAADARAAIKKRSVPSAFPTEPTPPRPTEPTPALPTEPTPALPPEPSPTPHTEPSPALPTEPSPALPTELSPALLTEPTPALPAEPEAVNRSAKKCGNCYRIIFSALSLCKKCSDPTSHEQAAVAPPLPAISPPTASSPPRTTVSEPSFWALQKNPNSTRKVTLPKQLEPSTSVSEPPPPEKPAVLPKPVDITKPKALISLALRDGEKTVPEITDWVMEHLPSAYRIRNRSDWSNVLNGACKNGLKKDQLFLKASEIPEDVSLKMVKGKGPVEKLMYSLLNNDRMEEYEKALQNARIETGELQAVKKLRTSSDNSMPPPPIPAARNFSGTRLKITVKEPRKNSSRVVRRKSNPKLQKRGFTPLLEVKDTATRYNGDKLVNLKLTATPPGPYALETWWEKMKKNGRPEPGDNKEFMRAFNNTDDLREDEEFLLEYLNELKKPSYTPKWKKTTAPKPKPTLPQAQRAIRNSRKGPKPPLHSGIHQPIVMKSKIAEEPSNDVVNEEEDEDEFVEKFPSLQKALGIPDRLKAELDEKGNMVFRDADNERSRKKFPMSKD</sequence>
<evidence type="ECO:0000256" key="1">
    <source>
        <dbReference type="ARBA" id="ARBA00022723"/>
    </source>
</evidence>
<organism evidence="7 8">
    <name type="scientific">Tothia fuscella</name>
    <dbReference type="NCBI Taxonomy" id="1048955"/>
    <lineage>
        <taxon>Eukaryota</taxon>
        <taxon>Fungi</taxon>
        <taxon>Dikarya</taxon>
        <taxon>Ascomycota</taxon>
        <taxon>Pezizomycotina</taxon>
        <taxon>Dothideomycetes</taxon>
        <taxon>Pleosporomycetidae</taxon>
        <taxon>Venturiales</taxon>
        <taxon>Cylindrosympodiaceae</taxon>
        <taxon>Tothia</taxon>
    </lineage>
</organism>
<evidence type="ECO:0000256" key="4">
    <source>
        <dbReference type="PROSITE-ProRule" id="PRU00146"/>
    </source>
</evidence>
<dbReference type="GO" id="GO:0008270">
    <property type="term" value="F:zinc ion binding"/>
    <property type="evidence" value="ECO:0007669"/>
    <property type="project" value="UniProtKB-KW"/>
</dbReference>
<feature type="compositionally biased region" description="Low complexity" evidence="5">
    <location>
        <begin position="24"/>
        <end position="35"/>
    </location>
</feature>
<dbReference type="CDD" id="cd15489">
    <property type="entry name" value="PHD_SF"/>
    <property type="match status" value="1"/>
</dbReference>
<feature type="compositionally biased region" description="Basic and acidic residues" evidence="5">
    <location>
        <begin position="1"/>
        <end position="15"/>
    </location>
</feature>
<feature type="region of interest" description="Disordered" evidence="5">
    <location>
        <begin position="1"/>
        <end position="36"/>
    </location>
</feature>